<dbReference type="InterPro" id="IPR009732">
    <property type="entry name" value="DUF1304"/>
</dbReference>
<feature type="transmembrane region" description="Helical" evidence="1">
    <location>
        <begin position="102"/>
        <end position="121"/>
    </location>
</feature>
<reference evidence="2 3" key="1">
    <citation type="journal article" date="2021" name="Sci. Rep.">
        <title>The distribution of antibiotic resistance genes in chicken gut microbiota commensals.</title>
        <authorList>
            <person name="Juricova H."/>
            <person name="Matiasovicova J."/>
            <person name="Kubasova T."/>
            <person name="Cejkova D."/>
            <person name="Rychlik I."/>
        </authorList>
    </citation>
    <scope>NUCLEOTIDE SEQUENCE [LARGE SCALE GENOMIC DNA]</scope>
    <source>
        <strain evidence="2 3">An810</strain>
    </source>
</reference>
<proteinExistence type="predicted"/>
<dbReference type="RefSeq" id="WP_204777048.1">
    <property type="nucleotide sequence ID" value="NZ_JACJJQ010000054.1"/>
</dbReference>
<dbReference type="PANTHER" id="PTHR38446">
    <property type="entry name" value="BLL0914 PROTEIN"/>
    <property type="match status" value="1"/>
</dbReference>
<keyword evidence="1" id="KW-1133">Transmembrane helix</keyword>
<dbReference type="EMBL" id="JACJJQ010000054">
    <property type="protein sequence ID" value="MBM6754808.1"/>
    <property type="molecule type" value="Genomic_DNA"/>
</dbReference>
<comment type="caution">
    <text evidence="2">The sequence shown here is derived from an EMBL/GenBank/DDBJ whole genome shotgun (WGS) entry which is preliminary data.</text>
</comment>
<sequence>MLATILAWIVGIEHLGIMVLEIWASPKQQAKAFGLSNDYTQQPEARISMANQGIYNGMLGLLIIATTWLFGGTIQLQVWALLLLFIIVVAFYGGLTVGKKVWIMQLLPAVLAEGAVLAVWLG</sequence>
<accession>A0ABS2EQL6</accession>
<evidence type="ECO:0000313" key="3">
    <source>
        <dbReference type="Proteomes" id="UP000776629"/>
    </source>
</evidence>
<keyword evidence="1" id="KW-0812">Transmembrane</keyword>
<keyword evidence="3" id="KW-1185">Reference proteome</keyword>
<name>A0ABS2EQL6_9LACO</name>
<organism evidence="2 3">
    <name type="scientific">Limosilactobacillus alvi</name>
    <dbReference type="NCBI Taxonomy" id="990412"/>
    <lineage>
        <taxon>Bacteria</taxon>
        <taxon>Bacillati</taxon>
        <taxon>Bacillota</taxon>
        <taxon>Bacilli</taxon>
        <taxon>Lactobacillales</taxon>
        <taxon>Lactobacillaceae</taxon>
        <taxon>Limosilactobacillus</taxon>
    </lineage>
</organism>
<gene>
    <name evidence="2" type="ORF">H5993_08570</name>
</gene>
<dbReference type="Pfam" id="PF06993">
    <property type="entry name" value="DUF1304"/>
    <property type="match status" value="1"/>
</dbReference>
<evidence type="ECO:0000256" key="1">
    <source>
        <dbReference type="SAM" id="Phobius"/>
    </source>
</evidence>
<feature type="transmembrane region" description="Helical" evidence="1">
    <location>
        <begin position="6"/>
        <end position="24"/>
    </location>
</feature>
<evidence type="ECO:0000313" key="2">
    <source>
        <dbReference type="EMBL" id="MBM6754808.1"/>
    </source>
</evidence>
<keyword evidence="1" id="KW-0472">Membrane</keyword>
<feature type="transmembrane region" description="Helical" evidence="1">
    <location>
        <begin position="76"/>
        <end position="95"/>
    </location>
</feature>
<dbReference type="PANTHER" id="PTHR38446:SF1">
    <property type="entry name" value="BLL0914 PROTEIN"/>
    <property type="match status" value="1"/>
</dbReference>
<dbReference type="Proteomes" id="UP000776629">
    <property type="component" value="Unassembled WGS sequence"/>
</dbReference>
<feature type="transmembrane region" description="Helical" evidence="1">
    <location>
        <begin position="53"/>
        <end position="70"/>
    </location>
</feature>
<protein>
    <submittedName>
        <fullName evidence="2">DUF1304 domain-containing protein</fullName>
    </submittedName>
</protein>